<proteinExistence type="predicted"/>
<evidence type="ECO:0000313" key="2">
    <source>
        <dbReference type="Proteomes" id="UP000251647"/>
    </source>
</evidence>
<organism evidence="1 2">
    <name type="scientific">Photobacterium damselae</name>
    <dbReference type="NCBI Taxonomy" id="38293"/>
    <lineage>
        <taxon>Bacteria</taxon>
        <taxon>Pseudomonadati</taxon>
        <taxon>Pseudomonadota</taxon>
        <taxon>Gammaproteobacteria</taxon>
        <taxon>Vibrionales</taxon>
        <taxon>Vibrionaceae</taxon>
        <taxon>Photobacterium</taxon>
    </lineage>
</organism>
<reference evidence="1 2" key="1">
    <citation type="submission" date="2018-06" db="EMBL/GenBank/DDBJ databases">
        <authorList>
            <consortium name="Pathogen Informatics"/>
            <person name="Doyle S."/>
        </authorList>
    </citation>
    <scope>NUCLEOTIDE SEQUENCE [LARGE SCALE GENOMIC DNA]</scope>
    <source>
        <strain evidence="1 2">NCTC11647</strain>
    </source>
</reference>
<gene>
    <name evidence="1" type="ORF">NCTC11647_02980</name>
</gene>
<accession>A0A2T3Q7J0</accession>
<dbReference type="OrthoDB" id="5675790at2"/>
<dbReference type="AlphaFoldDB" id="A0A2T3Q7J0"/>
<dbReference type="Proteomes" id="UP000251647">
    <property type="component" value="Unassembled WGS sequence"/>
</dbReference>
<protein>
    <submittedName>
        <fullName evidence="1">Replication protein P</fullName>
    </submittedName>
</protein>
<dbReference type="RefSeq" id="WP_005305758.1">
    <property type="nucleotide sequence ID" value="NZ_JACGLV010000005.1"/>
</dbReference>
<dbReference type="InterPro" id="IPR009731">
    <property type="entry name" value="P-like"/>
</dbReference>
<evidence type="ECO:0000313" key="1">
    <source>
        <dbReference type="EMBL" id="SPY44045.1"/>
    </source>
</evidence>
<dbReference type="EMBL" id="UATL01000005">
    <property type="protein sequence ID" value="SPY44045.1"/>
    <property type="molecule type" value="Genomic_DNA"/>
</dbReference>
<name>A0A2T3Q7J0_PHODM</name>
<sequence>MDNIVELTEKIAVNTKHRPVYVAQYAKHIDEFAMQNINAIFKDLCAIFPAWRNHLRTSEEFRATRANFAKGMIENEITTMEQVRRGLARARQQESDFFPSVGKFISWCQDLDSWEDAFKRMLCNEPALSLAEKLTRNELSWPTRHLLTEYEALSRFKKLLIKYQSLERDGFLRDLPQLPRQSVVTDIDIKRNSVSVSPSSFKKGSVFARVAARGEMIHG</sequence>
<dbReference type="GO" id="GO:0006270">
    <property type="term" value="P:DNA replication initiation"/>
    <property type="evidence" value="ECO:0007669"/>
    <property type="project" value="InterPro"/>
</dbReference>
<dbReference type="Pfam" id="PF06992">
    <property type="entry name" value="Phage_lambda_P"/>
    <property type="match status" value="1"/>
</dbReference>